<evidence type="ECO:0000313" key="8">
    <source>
        <dbReference type="Proteomes" id="UP000256345"/>
    </source>
</evidence>
<reference evidence="5 7" key="1">
    <citation type="submission" date="2015-05" db="EMBL/GenBank/DDBJ databases">
        <title>Genome assembly of Archangium gephyra DSM 2261.</title>
        <authorList>
            <person name="Sharma G."/>
            <person name="Subramanian S."/>
        </authorList>
    </citation>
    <scope>NUCLEOTIDE SEQUENCE [LARGE SCALE GENOMIC DNA]</scope>
    <source>
        <strain evidence="5 7">DSM 2261</strain>
    </source>
</reference>
<comment type="similarity">
    <text evidence="2 4">Belongs to the cytochrome P450 family.</text>
</comment>
<keyword evidence="8" id="KW-1185">Reference proteome</keyword>
<keyword evidence="4" id="KW-0503">Monooxygenase</keyword>
<evidence type="ECO:0000256" key="4">
    <source>
        <dbReference type="RuleBase" id="RU000461"/>
    </source>
</evidence>
<dbReference type="AlphaFoldDB" id="A0AAC8Q352"/>
<dbReference type="InterPro" id="IPR001128">
    <property type="entry name" value="Cyt_P450"/>
</dbReference>
<evidence type="ECO:0000256" key="1">
    <source>
        <dbReference type="ARBA" id="ARBA00001971"/>
    </source>
</evidence>
<dbReference type="RefSeq" id="WP_047854983.1">
    <property type="nucleotide sequence ID" value="NZ_CP011509.1"/>
</dbReference>
<evidence type="ECO:0000313" key="6">
    <source>
        <dbReference type="EMBL" id="REG33225.1"/>
    </source>
</evidence>
<dbReference type="GO" id="GO:0004497">
    <property type="term" value="F:monooxygenase activity"/>
    <property type="evidence" value="ECO:0007669"/>
    <property type="project" value="UniProtKB-KW"/>
</dbReference>
<evidence type="ECO:0000256" key="3">
    <source>
        <dbReference type="PIRSR" id="PIRSR602401-1"/>
    </source>
</evidence>
<dbReference type="InterPro" id="IPR036396">
    <property type="entry name" value="Cyt_P450_sf"/>
</dbReference>
<dbReference type="InterPro" id="IPR002401">
    <property type="entry name" value="Cyt_P450_E_grp-I"/>
</dbReference>
<comment type="cofactor">
    <cofactor evidence="1 3">
        <name>heme</name>
        <dbReference type="ChEBI" id="CHEBI:30413"/>
    </cofactor>
</comment>
<dbReference type="PANTHER" id="PTHR24305">
    <property type="entry name" value="CYTOCHROME P450"/>
    <property type="match status" value="1"/>
</dbReference>
<dbReference type="Gene3D" id="1.10.630.10">
    <property type="entry name" value="Cytochrome P450"/>
    <property type="match status" value="1"/>
</dbReference>
<evidence type="ECO:0000313" key="7">
    <source>
        <dbReference type="Proteomes" id="UP000035579"/>
    </source>
</evidence>
<gene>
    <name evidence="5" type="ORF">AA314_01700</name>
    <name evidence="6" type="ORF">ATI61_104516</name>
</gene>
<proteinExistence type="inferred from homology"/>
<dbReference type="InterPro" id="IPR017972">
    <property type="entry name" value="Cyt_P450_CS"/>
</dbReference>
<dbReference type="EMBL" id="CP011509">
    <property type="protein sequence ID" value="AKJ00074.1"/>
    <property type="molecule type" value="Genomic_DNA"/>
</dbReference>
<dbReference type="PANTHER" id="PTHR24305:SF166">
    <property type="entry name" value="CYTOCHROME P450 12A4, MITOCHONDRIAL-RELATED"/>
    <property type="match status" value="1"/>
</dbReference>
<dbReference type="Pfam" id="PF00067">
    <property type="entry name" value="p450"/>
    <property type="match status" value="1"/>
</dbReference>
<dbReference type="KEGG" id="age:AA314_01700"/>
<dbReference type="EMBL" id="QUMU01000004">
    <property type="protein sequence ID" value="REG33225.1"/>
    <property type="molecule type" value="Genomic_DNA"/>
</dbReference>
<keyword evidence="3 4" id="KW-0479">Metal-binding</keyword>
<name>A0AAC8Q352_9BACT</name>
<dbReference type="GO" id="GO:0016705">
    <property type="term" value="F:oxidoreductase activity, acting on paired donors, with incorporation or reduction of molecular oxygen"/>
    <property type="evidence" value="ECO:0007669"/>
    <property type="project" value="InterPro"/>
</dbReference>
<evidence type="ECO:0000256" key="2">
    <source>
        <dbReference type="ARBA" id="ARBA00010617"/>
    </source>
</evidence>
<dbReference type="Proteomes" id="UP000256345">
    <property type="component" value="Unassembled WGS sequence"/>
</dbReference>
<dbReference type="PRINTS" id="PR00385">
    <property type="entry name" value="P450"/>
</dbReference>
<dbReference type="GO" id="GO:0005506">
    <property type="term" value="F:iron ion binding"/>
    <property type="evidence" value="ECO:0007669"/>
    <property type="project" value="InterPro"/>
</dbReference>
<reference evidence="6 8" key="2">
    <citation type="submission" date="2018-08" db="EMBL/GenBank/DDBJ databases">
        <title>Genomic Encyclopedia of Archaeal and Bacterial Type Strains, Phase II (KMG-II): from individual species to whole genera.</title>
        <authorList>
            <person name="Goeker M."/>
        </authorList>
    </citation>
    <scope>NUCLEOTIDE SEQUENCE [LARGE SCALE GENOMIC DNA]</scope>
    <source>
        <strain evidence="6 8">DSM 2261</strain>
    </source>
</reference>
<sequence length="442" mass="49682">MIAIHNEPPGPEGAWGIANVADFHADPLRFVTRCAREFGDVVRLGQDNYLLCHPRDIEHVFVNSQRSFAKETGQKPTWAKTGSYHHALMHTDGKDWLYKRRLLQPLFKRDRVDTGAEPIVAAAEEMIASWRPGEVRALEGDVAPLSAQVVGRFLLGSDLSANEVQRVTSFLAWSFRPLPIRIPRWLPTPRNLRFRWSVLQFDRAIYGLIERLRERSRGSSNLLELVQQARDGEEGCLAPPWYPRDELAIMLLAAHQPTAIALAWTLYLMALHPEVEARVAAEVKQTLGDRRATAEDAERLVYTSAVIKETLRLYPPVWMTARDSLQEVELGGYRIAAGVSLALSPWVAHRDPRWFADPDTFRPERWLDGSLEGLPKYAYFPFGGGPRLCMGAWLAKLALVLVIATVVRRYRLTLAAGAKVTPFAAASFLIPQGVRLVPTART</sequence>
<dbReference type="GO" id="GO:0020037">
    <property type="term" value="F:heme binding"/>
    <property type="evidence" value="ECO:0007669"/>
    <property type="project" value="InterPro"/>
</dbReference>
<keyword evidence="3 4" id="KW-0349">Heme</keyword>
<protein>
    <submittedName>
        <fullName evidence="5">Cytochrome P450</fullName>
    </submittedName>
</protein>
<evidence type="ECO:0000313" key="5">
    <source>
        <dbReference type="EMBL" id="AKJ00074.1"/>
    </source>
</evidence>
<dbReference type="PRINTS" id="PR00463">
    <property type="entry name" value="EP450I"/>
</dbReference>
<organism evidence="5 7">
    <name type="scientific">Archangium gephyra</name>
    <dbReference type="NCBI Taxonomy" id="48"/>
    <lineage>
        <taxon>Bacteria</taxon>
        <taxon>Pseudomonadati</taxon>
        <taxon>Myxococcota</taxon>
        <taxon>Myxococcia</taxon>
        <taxon>Myxococcales</taxon>
        <taxon>Cystobacterineae</taxon>
        <taxon>Archangiaceae</taxon>
        <taxon>Archangium</taxon>
    </lineage>
</organism>
<keyword evidence="4" id="KW-0560">Oxidoreductase</keyword>
<keyword evidence="3 4" id="KW-0408">Iron</keyword>
<dbReference type="Proteomes" id="UP000035579">
    <property type="component" value="Chromosome"/>
</dbReference>
<dbReference type="SUPFAM" id="SSF48264">
    <property type="entry name" value="Cytochrome P450"/>
    <property type="match status" value="1"/>
</dbReference>
<dbReference type="PROSITE" id="PS00086">
    <property type="entry name" value="CYTOCHROME_P450"/>
    <property type="match status" value="1"/>
</dbReference>
<accession>A0AAC8Q352</accession>
<feature type="binding site" description="axial binding residue" evidence="3">
    <location>
        <position position="389"/>
    </location>
    <ligand>
        <name>heme</name>
        <dbReference type="ChEBI" id="CHEBI:30413"/>
    </ligand>
    <ligandPart>
        <name>Fe</name>
        <dbReference type="ChEBI" id="CHEBI:18248"/>
    </ligandPart>
</feature>
<dbReference type="InterPro" id="IPR050121">
    <property type="entry name" value="Cytochrome_P450_monoxygenase"/>
</dbReference>